<dbReference type="AlphaFoldDB" id="A0A6J6LBK7"/>
<organism evidence="1">
    <name type="scientific">freshwater metagenome</name>
    <dbReference type="NCBI Taxonomy" id="449393"/>
    <lineage>
        <taxon>unclassified sequences</taxon>
        <taxon>metagenomes</taxon>
        <taxon>ecological metagenomes</taxon>
    </lineage>
</organism>
<evidence type="ECO:0000313" key="1">
    <source>
        <dbReference type="EMBL" id="CAB4658024.1"/>
    </source>
</evidence>
<sequence>MIRLGSLAGYPFEGPRVLSGWTPPAVPAVYVILSRNDIEGKPQDYSVIFVGHSDDLSTVGFPFKHRRSPNWIERAGSKYNLHVAYFDIPGGLASHRQQICEELMAIYDPSCNEEKFEKTWKDEWIGEYSTPVTEPLTTDRDPNTSH</sequence>
<gene>
    <name evidence="1" type="ORF">UFOPK2237_00892</name>
</gene>
<proteinExistence type="predicted"/>
<protein>
    <submittedName>
        <fullName evidence="1">Unannotated protein</fullName>
    </submittedName>
</protein>
<reference evidence="1" key="1">
    <citation type="submission" date="2020-05" db="EMBL/GenBank/DDBJ databases">
        <authorList>
            <person name="Chiriac C."/>
            <person name="Salcher M."/>
            <person name="Ghai R."/>
            <person name="Kavagutti S V."/>
        </authorList>
    </citation>
    <scope>NUCLEOTIDE SEQUENCE</scope>
</reference>
<accession>A0A6J6LBK7</accession>
<name>A0A6J6LBK7_9ZZZZ</name>
<dbReference type="EMBL" id="CAEZWI010000117">
    <property type="protein sequence ID" value="CAB4658024.1"/>
    <property type="molecule type" value="Genomic_DNA"/>
</dbReference>